<dbReference type="Pfam" id="PF00589">
    <property type="entry name" value="Phage_integrase"/>
    <property type="match status" value="1"/>
</dbReference>
<dbReference type="Gene3D" id="1.10.150.130">
    <property type="match status" value="1"/>
</dbReference>
<evidence type="ECO:0000313" key="8">
    <source>
        <dbReference type="EMBL" id="ABW68709.1"/>
    </source>
</evidence>
<organism evidence="8 9">
    <name type="scientific">Desulfosudis oleivorans (strain DSM 6200 / JCM 39069 / Hxd3)</name>
    <name type="common">Desulfococcus oleovorans</name>
    <dbReference type="NCBI Taxonomy" id="96561"/>
    <lineage>
        <taxon>Bacteria</taxon>
        <taxon>Pseudomonadati</taxon>
        <taxon>Thermodesulfobacteriota</taxon>
        <taxon>Desulfobacteria</taxon>
        <taxon>Desulfobacterales</taxon>
        <taxon>Desulfosudaceae</taxon>
        <taxon>Desulfosudis</taxon>
    </lineage>
</organism>
<evidence type="ECO:0000259" key="6">
    <source>
        <dbReference type="PROSITE" id="PS51898"/>
    </source>
</evidence>
<dbReference type="InterPro" id="IPR011010">
    <property type="entry name" value="DNA_brk_join_enz"/>
</dbReference>
<sequence length="357" mass="41970">MSVYSVTGKGWRYDFTHMGTRYTEAWFKTKKEANQAEAEKRKEIKNPKPVLETPTDMAFLELVNQKLDHVKAYNSKSHYISYLYMARRWANLWGHLPCGELTGDMIQKHLYQRHKVSAYTANQDLRYLRAVFNFGVGQKMIYTDPTAGIRFFPVEKKIKYVPCSEDIDKVIAAADPDTQDYLWAIRETLGRVSEINRLVWEDINLDERFIILYTRKKRGGHLTPRKVPMTEKLHDVLQNRFNRRSPDVPWVFWHRFWNKRNGEFNIGPYKDRKRFMKSLCEKAGVRYFRFHALRHSGASIMDGNDVPIAAIQRILGHENRKTTEIYLHSMGDMERNAIAVFERARGKSHTDSHTTMG</sequence>
<dbReference type="InterPro" id="IPR044068">
    <property type="entry name" value="CB"/>
</dbReference>
<evidence type="ECO:0000256" key="4">
    <source>
        <dbReference type="ARBA" id="ARBA00023172"/>
    </source>
</evidence>
<evidence type="ECO:0000256" key="3">
    <source>
        <dbReference type="ARBA" id="ARBA00023125"/>
    </source>
</evidence>
<dbReference type="Gene3D" id="1.10.443.10">
    <property type="entry name" value="Intergrase catalytic core"/>
    <property type="match status" value="1"/>
</dbReference>
<dbReference type="OrthoDB" id="5454015at2"/>
<evidence type="ECO:0000256" key="2">
    <source>
        <dbReference type="ARBA" id="ARBA00022908"/>
    </source>
</evidence>
<protein>
    <submittedName>
        <fullName evidence="8">Integrase family protein</fullName>
    </submittedName>
</protein>
<gene>
    <name evidence="8" type="ordered locus">Dole_2906</name>
</gene>
<dbReference type="STRING" id="96561.Dole_2906"/>
<dbReference type="InterPro" id="IPR050090">
    <property type="entry name" value="Tyrosine_recombinase_XerCD"/>
</dbReference>
<dbReference type="PROSITE" id="PS51898">
    <property type="entry name" value="TYR_RECOMBINASE"/>
    <property type="match status" value="1"/>
</dbReference>
<evidence type="ECO:0000256" key="5">
    <source>
        <dbReference type="PROSITE-ProRule" id="PRU01248"/>
    </source>
</evidence>
<dbReference type="HOGENOM" id="CLU_065764_0_0_7"/>
<dbReference type="PROSITE" id="PS51900">
    <property type="entry name" value="CB"/>
    <property type="match status" value="1"/>
</dbReference>
<dbReference type="KEGG" id="dol:Dole_2906"/>
<dbReference type="Proteomes" id="UP000008561">
    <property type="component" value="Chromosome"/>
</dbReference>
<dbReference type="GO" id="GO:0015074">
    <property type="term" value="P:DNA integration"/>
    <property type="evidence" value="ECO:0007669"/>
    <property type="project" value="UniProtKB-KW"/>
</dbReference>
<dbReference type="InterPro" id="IPR002104">
    <property type="entry name" value="Integrase_catalytic"/>
</dbReference>
<evidence type="ECO:0000256" key="1">
    <source>
        <dbReference type="ARBA" id="ARBA00008857"/>
    </source>
</evidence>
<dbReference type="SUPFAM" id="SSF56349">
    <property type="entry name" value="DNA breaking-rejoining enzymes"/>
    <property type="match status" value="1"/>
</dbReference>
<dbReference type="GO" id="GO:0006310">
    <property type="term" value="P:DNA recombination"/>
    <property type="evidence" value="ECO:0007669"/>
    <property type="project" value="UniProtKB-KW"/>
</dbReference>
<reference evidence="8 9" key="1">
    <citation type="submission" date="2007-10" db="EMBL/GenBank/DDBJ databases">
        <title>Complete sequence of Desulfococcus oleovorans Hxd3.</title>
        <authorList>
            <consortium name="US DOE Joint Genome Institute"/>
            <person name="Copeland A."/>
            <person name="Lucas S."/>
            <person name="Lapidus A."/>
            <person name="Barry K."/>
            <person name="Glavina del Rio T."/>
            <person name="Dalin E."/>
            <person name="Tice H."/>
            <person name="Pitluck S."/>
            <person name="Kiss H."/>
            <person name="Brettin T."/>
            <person name="Bruce D."/>
            <person name="Detter J.C."/>
            <person name="Han C."/>
            <person name="Schmutz J."/>
            <person name="Larimer F."/>
            <person name="Land M."/>
            <person name="Hauser L."/>
            <person name="Kyrpides N."/>
            <person name="Kim E."/>
            <person name="Wawrik B."/>
            <person name="Richardson P."/>
        </authorList>
    </citation>
    <scope>NUCLEOTIDE SEQUENCE [LARGE SCALE GENOMIC DNA]</scope>
    <source>
        <strain evidence="9">DSM 6200 / JCM 39069 / Hxd3</strain>
    </source>
</reference>
<dbReference type="GO" id="GO:0003677">
    <property type="term" value="F:DNA binding"/>
    <property type="evidence" value="ECO:0007669"/>
    <property type="project" value="UniProtKB-UniRule"/>
</dbReference>
<keyword evidence="9" id="KW-1185">Reference proteome</keyword>
<dbReference type="PANTHER" id="PTHR30349:SF64">
    <property type="entry name" value="PROPHAGE INTEGRASE INTD-RELATED"/>
    <property type="match status" value="1"/>
</dbReference>
<dbReference type="EMBL" id="CP000859">
    <property type="protein sequence ID" value="ABW68709.1"/>
    <property type="molecule type" value="Genomic_DNA"/>
</dbReference>
<feature type="domain" description="Tyr recombinase" evidence="6">
    <location>
        <begin position="156"/>
        <end position="339"/>
    </location>
</feature>
<name>A8ZYI4_DESOH</name>
<dbReference type="CDD" id="cd00796">
    <property type="entry name" value="INT_Rci_Hp1_C"/>
    <property type="match status" value="1"/>
</dbReference>
<accession>A8ZYI4</accession>
<dbReference type="RefSeq" id="WP_012176320.1">
    <property type="nucleotide sequence ID" value="NC_009943.1"/>
</dbReference>
<dbReference type="AlphaFoldDB" id="A8ZYI4"/>
<dbReference type="InterPro" id="IPR013762">
    <property type="entry name" value="Integrase-like_cat_sf"/>
</dbReference>
<keyword evidence="4" id="KW-0233">DNA recombination</keyword>
<keyword evidence="2" id="KW-0229">DNA integration</keyword>
<evidence type="ECO:0000259" key="7">
    <source>
        <dbReference type="PROSITE" id="PS51900"/>
    </source>
</evidence>
<comment type="similarity">
    <text evidence="1">Belongs to the 'phage' integrase family.</text>
</comment>
<proteinExistence type="inferred from homology"/>
<dbReference type="InterPro" id="IPR010998">
    <property type="entry name" value="Integrase_recombinase_N"/>
</dbReference>
<keyword evidence="3 5" id="KW-0238">DNA-binding</keyword>
<dbReference type="PANTHER" id="PTHR30349">
    <property type="entry name" value="PHAGE INTEGRASE-RELATED"/>
    <property type="match status" value="1"/>
</dbReference>
<evidence type="ECO:0000313" key="9">
    <source>
        <dbReference type="Proteomes" id="UP000008561"/>
    </source>
</evidence>
<dbReference type="eggNOG" id="COG0582">
    <property type="taxonomic scope" value="Bacteria"/>
</dbReference>
<feature type="domain" description="Core-binding (CB)" evidence="7">
    <location>
        <begin position="57"/>
        <end position="136"/>
    </location>
</feature>